<dbReference type="EC" id="6.3.5.5" evidence="11"/>
<comment type="catalytic activity">
    <reaction evidence="10 11">
        <text>L-glutamine + H2O = L-glutamate + NH4(+)</text>
        <dbReference type="Rhea" id="RHEA:15889"/>
        <dbReference type="ChEBI" id="CHEBI:15377"/>
        <dbReference type="ChEBI" id="CHEBI:28938"/>
        <dbReference type="ChEBI" id="CHEBI:29985"/>
        <dbReference type="ChEBI" id="CHEBI:58359"/>
    </reaction>
</comment>
<evidence type="ECO:0000256" key="5">
    <source>
        <dbReference type="ARBA" id="ARBA00022741"/>
    </source>
</evidence>
<dbReference type="GO" id="GO:0006207">
    <property type="term" value="P:'de novo' pyrimidine nucleobase biosynthetic process"/>
    <property type="evidence" value="ECO:0007669"/>
    <property type="project" value="InterPro"/>
</dbReference>
<dbReference type="NCBIfam" id="TIGR01368">
    <property type="entry name" value="CPSaseIIsmall"/>
    <property type="match status" value="1"/>
</dbReference>
<protein>
    <recommendedName>
        <fullName evidence="11">Carbamoyl phosphate synthase small chain</fullName>
        <ecNumber evidence="11">6.3.5.5</ecNumber>
    </recommendedName>
    <alternativeName>
        <fullName evidence="11">Carbamoyl phosphate synthetase glutamine chain</fullName>
    </alternativeName>
</protein>
<dbReference type="PROSITE" id="PS51273">
    <property type="entry name" value="GATASE_TYPE_1"/>
    <property type="match status" value="1"/>
</dbReference>
<keyword evidence="4 11" id="KW-0436">Ligase</keyword>
<feature type="binding site" evidence="11">
    <location>
        <position position="257"/>
    </location>
    <ligand>
        <name>L-glutamine</name>
        <dbReference type="ChEBI" id="CHEBI:58359"/>
    </ligand>
</feature>
<dbReference type="GO" id="GO:0006541">
    <property type="term" value="P:glutamine metabolic process"/>
    <property type="evidence" value="ECO:0007669"/>
    <property type="project" value="InterPro"/>
</dbReference>
<comment type="similarity">
    <text evidence="3 11">Belongs to the CarA family.</text>
</comment>
<keyword evidence="6 11" id="KW-0067">ATP-binding</keyword>
<sequence>MAEARGFLALEDGSVYRGRFLGVSGSVVGEVCFNTAMTGYQEILTDPSYRGQIVVMTYPHIGNYGINPWDAESDRPHVAGFVVHELCRSPSNWRSRQSLASYLKEHGIFALEGVDTRAITKRLRVCGSLRGVLAREEELPWHEAVDRARAWDYGQHDFVREVTCRQAYQWDPEGIQSQAWTLRRAKELGPEGNPEEERYFEPVPPSEFRAVVYDCGVKRNILRRLRQEGFEVWVVPADTPPSQALSLGPHVAVFSNGPGDPARLSYLHEIASGLLGKVPILGICLGHQILAHAVGGRTFKLKFGHRGANHPVQTLATGTVWITSQNHGFAVDPQSLPPGLVEVTQRSLYDGTCEALEFTEVPAFSLQYHPEASPGPRDSTGIFRHVREWVKCPEKRYFGRKEC</sequence>
<evidence type="ECO:0000256" key="3">
    <source>
        <dbReference type="ARBA" id="ARBA00007800"/>
    </source>
</evidence>
<comment type="caution">
    <text evidence="13">The sequence shown here is derived from an EMBL/GenBank/DDBJ whole genome shotgun (WGS) entry which is preliminary data.</text>
</comment>
<dbReference type="InterPro" id="IPR035686">
    <property type="entry name" value="CPSase_GATase1"/>
</dbReference>
<feature type="binding site" evidence="11">
    <location>
        <position position="328"/>
    </location>
    <ligand>
        <name>L-glutamine</name>
        <dbReference type="ChEBI" id="CHEBI:58359"/>
    </ligand>
</feature>
<dbReference type="SUPFAM" id="SSF52021">
    <property type="entry name" value="Carbamoyl phosphate synthetase, small subunit N-terminal domain"/>
    <property type="match status" value="1"/>
</dbReference>
<gene>
    <name evidence="11 13" type="primary">carA</name>
    <name evidence="13" type="ORF">MPNT_70069</name>
</gene>
<dbReference type="SUPFAM" id="SSF52317">
    <property type="entry name" value="Class I glutamine amidotransferase-like"/>
    <property type="match status" value="1"/>
</dbReference>
<dbReference type="PRINTS" id="PR00099">
    <property type="entry name" value="CPSGATASE"/>
</dbReference>
<comment type="pathway">
    <text evidence="2 11">Amino-acid biosynthesis; L-arginine biosynthesis; carbamoyl phosphate from bicarbonate: step 1/1.</text>
</comment>
<dbReference type="PRINTS" id="PR00097">
    <property type="entry name" value="ANTSNTHASEII"/>
</dbReference>
<keyword evidence="14" id="KW-1185">Reference proteome</keyword>
<dbReference type="PANTHER" id="PTHR43418">
    <property type="entry name" value="MULTIFUNCTIONAL TRYPTOPHAN BIOSYNTHESIS PROTEIN-RELATED"/>
    <property type="match status" value="1"/>
</dbReference>
<dbReference type="PRINTS" id="PR00096">
    <property type="entry name" value="GATASE"/>
</dbReference>
<dbReference type="UniPathway" id="UPA00068">
    <property type="reaction ID" value="UER00171"/>
</dbReference>
<dbReference type="AlphaFoldDB" id="A0A8J2BQU4"/>
<dbReference type="NCBIfam" id="NF009475">
    <property type="entry name" value="PRK12838.1"/>
    <property type="match status" value="1"/>
</dbReference>
<dbReference type="GO" id="GO:0044205">
    <property type="term" value="P:'de novo' UMP biosynthetic process"/>
    <property type="evidence" value="ECO:0007669"/>
    <property type="project" value="UniProtKB-UniRule"/>
</dbReference>
<evidence type="ECO:0000256" key="6">
    <source>
        <dbReference type="ARBA" id="ARBA00022840"/>
    </source>
</evidence>
<dbReference type="HAMAP" id="MF_01209">
    <property type="entry name" value="CPSase_S_chain"/>
    <property type="match status" value="1"/>
</dbReference>
<feature type="binding site" evidence="11">
    <location>
        <position position="329"/>
    </location>
    <ligand>
        <name>L-glutamine</name>
        <dbReference type="ChEBI" id="CHEBI:58359"/>
    </ligand>
</feature>
<organism evidence="13 14">
    <name type="scientific">Candidatus Methylacidithermus pantelleriae</name>
    <dbReference type="NCBI Taxonomy" id="2744239"/>
    <lineage>
        <taxon>Bacteria</taxon>
        <taxon>Pseudomonadati</taxon>
        <taxon>Verrucomicrobiota</taxon>
        <taxon>Methylacidiphilae</taxon>
        <taxon>Methylacidiphilales</taxon>
        <taxon>Methylacidiphilaceae</taxon>
        <taxon>Candidatus Methylacidithermus</taxon>
    </lineage>
</organism>
<evidence type="ECO:0000259" key="12">
    <source>
        <dbReference type="SMART" id="SM01097"/>
    </source>
</evidence>
<evidence type="ECO:0000256" key="1">
    <source>
        <dbReference type="ARBA" id="ARBA00004812"/>
    </source>
</evidence>
<dbReference type="Gene3D" id="3.40.50.880">
    <property type="match status" value="1"/>
</dbReference>
<name>A0A8J2BQU4_9BACT</name>
<feature type="active site" description="Nucleophile" evidence="11">
    <location>
        <position position="284"/>
    </location>
</feature>
<keyword evidence="5 11" id="KW-0547">Nucleotide-binding</keyword>
<dbReference type="InterPro" id="IPR002474">
    <property type="entry name" value="CarbamoylP_synth_ssu_N"/>
</dbReference>
<feature type="active site" evidence="11">
    <location>
        <position position="369"/>
    </location>
</feature>
<feature type="region of interest" description="CPSase" evidence="11">
    <location>
        <begin position="1"/>
        <end position="208"/>
    </location>
</feature>
<dbReference type="InterPro" id="IPR017926">
    <property type="entry name" value="GATASE"/>
</dbReference>
<dbReference type="Pfam" id="PF00988">
    <property type="entry name" value="CPSase_sm_chain"/>
    <property type="match status" value="1"/>
</dbReference>
<dbReference type="FunFam" id="3.50.30.20:FF:000001">
    <property type="entry name" value="Carbamoyl-phosphate synthase small chain"/>
    <property type="match status" value="1"/>
</dbReference>
<dbReference type="GO" id="GO:0005524">
    <property type="term" value="F:ATP binding"/>
    <property type="evidence" value="ECO:0007669"/>
    <property type="project" value="UniProtKB-UniRule"/>
</dbReference>
<dbReference type="Pfam" id="PF00117">
    <property type="entry name" value="GATase"/>
    <property type="match status" value="1"/>
</dbReference>
<proteinExistence type="inferred from homology"/>
<evidence type="ECO:0000256" key="9">
    <source>
        <dbReference type="ARBA" id="ARBA00048816"/>
    </source>
</evidence>
<accession>A0A8J2BQU4</accession>
<dbReference type="GO" id="GO:0006526">
    <property type="term" value="P:L-arginine biosynthetic process"/>
    <property type="evidence" value="ECO:0007669"/>
    <property type="project" value="UniProtKB-UniRule"/>
</dbReference>
<feature type="binding site" evidence="11">
    <location>
        <position position="326"/>
    </location>
    <ligand>
        <name>L-glutamine</name>
        <dbReference type="ChEBI" id="CHEBI:58359"/>
    </ligand>
</feature>
<dbReference type="InterPro" id="IPR050472">
    <property type="entry name" value="Anth_synth/Amidotransfase"/>
</dbReference>
<dbReference type="SMART" id="SM01097">
    <property type="entry name" value="CPSase_sm_chain"/>
    <property type="match status" value="1"/>
</dbReference>
<feature type="binding site" evidence="11">
    <location>
        <position position="48"/>
    </location>
    <ligand>
        <name>L-glutamine</name>
        <dbReference type="ChEBI" id="CHEBI:58359"/>
    </ligand>
</feature>
<dbReference type="InterPro" id="IPR029062">
    <property type="entry name" value="Class_I_gatase-like"/>
</dbReference>
<dbReference type="EMBL" id="CAJNOB010000067">
    <property type="protein sequence ID" value="CAF0704558.1"/>
    <property type="molecule type" value="Genomic_DNA"/>
</dbReference>
<dbReference type="GO" id="GO:0004088">
    <property type="term" value="F:carbamoyl-phosphate synthase (glutamine-hydrolyzing) activity"/>
    <property type="evidence" value="ECO:0007669"/>
    <property type="project" value="UniProtKB-UniRule"/>
</dbReference>
<evidence type="ECO:0000256" key="10">
    <source>
        <dbReference type="ARBA" id="ARBA00049285"/>
    </source>
</evidence>
<dbReference type="Gene3D" id="3.50.30.20">
    <property type="entry name" value="Carbamoyl-phosphate synthase small subunit, N-terminal domain"/>
    <property type="match status" value="1"/>
</dbReference>
<feature type="domain" description="Carbamoyl-phosphate synthase small subunit N-terminal" evidence="12">
    <location>
        <begin position="4"/>
        <end position="134"/>
    </location>
</feature>
<evidence type="ECO:0000313" key="13">
    <source>
        <dbReference type="EMBL" id="CAF0704558.1"/>
    </source>
</evidence>
<comment type="pathway">
    <text evidence="1 11">Pyrimidine metabolism; UMP biosynthesis via de novo pathway; (S)-dihydroorotate from bicarbonate: step 1/3.</text>
</comment>
<dbReference type="Proteomes" id="UP000663859">
    <property type="component" value="Unassembled WGS sequence"/>
</dbReference>
<dbReference type="RefSeq" id="WP_174582537.1">
    <property type="nucleotide sequence ID" value="NZ_CAJNOB010000067.1"/>
</dbReference>
<evidence type="ECO:0000256" key="11">
    <source>
        <dbReference type="HAMAP-Rule" id="MF_01209"/>
    </source>
</evidence>
<dbReference type="CDD" id="cd01744">
    <property type="entry name" value="GATase1_CPSase"/>
    <property type="match status" value="1"/>
</dbReference>
<comment type="function">
    <text evidence="11">Small subunit of the glutamine-dependent carbamoyl phosphate synthetase (CPSase). CPSase catalyzes the formation of carbamoyl phosphate from the ammonia moiety of glutamine, carbonate, and phosphate donated by ATP, constituting the first step of 2 biosynthetic pathways, one leading to arginine and/or urea and the other to pyrimidine nucleotides. The small subunit (glutamine amidotransferase) binds and cleaves glutamine to supply the large subunit with the substrate ammonia.</text>
</comment>
<dbReference type="InterPro" id="IPR036480">
    <property type="entry name" value="CarbP_synth_ssu_N_sf"/>
</dbReference>
<evidence type="ECO:0000256" key="2">
    <source>
        <dbReference type="ARBA" id="ARBA00005077"/>
    </source>
</evidence>
<keyword evidence="7 11" id="KW-0315">Glutamine amidotransferase</keyword>
<comment type="subunit">
    <text evidence="11">Composed of two chains; the small (or glutamine) chain promotes the hydrolysis of glutamine to ammonia, which is used by the large (or ammonia) chain to synthesize carbamoyl phosphate. Tetramer of heterodimers (alpha,beta)4.</text>
</comment>
<reference evidence="13" key="1">
    <citation type="submission" date="2021-02" db="EMBL/GenBank/DDBJ databases">
        <authorList>
            <person name="Cremers G."/>
            <person name="Picone N."/>
        </authorList>
    </citation>
    <scope>NUCLEOTIDE SEQUENCE</scope>
    <source>
        <strain evidence="13">PQ17</strain>
    </source>
</reference>
<feature type="binding site" evidence="11">
    <location>
        <position position="285"/>
    </location>
    <ligand>
        <name>L-glutamine</name>
        <dbReference type="ChEBI" id="CHEBI:58359"/>
    </ligand>
</feature>
<keyword evidence="11" id="KW-0055">Arginine biosynthesis</keyword>
<evidence type="ECO:0000256" key="8">
    <source>
        <dbReference type="ARBA" id="ARBA00022975"/>
    </source>
</evidence>
<evidence type="ECO:0000256" key="7">
    <source>
        <dbReference type="ARBA" id="ARBA00022962"/>
    </source>
</evidence>
<evidence type="ECO:0000256" key="4">
    <source>
        <dbReference type="ARBA" id="ARBA00022598"/>
    </source>
</evidence>
<feature type="active site" evidence="11">
    <location>
        <position position="371"/>
    </location>
</feature>
<feature type="binding site" evidence="11">
    <location>
        <position position="288"/>
    </location>
    <ligand>
        <name>L-glutamine</name>
        <dbReference type="ChEBI" id="CHEBI:58359"/>
    </ligand>
</feature>
<dbReference type="UniPathway" id="UPA00070">
    <property type="reaction ID" value="UER00115"/>
</dbReference>
<keyword evidence="8 11" id="KW-0665">Pyrimidine biosynthesis</keyword>
<dbReference type="InterPro" id="IPR006274">
    <property type="entry name" value="CarbamoylP_synth_ssu"/>
</dbReference>
<dbReference type="PANTHER" id="PTHR43418:SF7">
    <property type="entry name" value="CARBAMOYL-PHOSPHATE SYNTHASE SMALL CHAIN"/>
    <property type="match status" value="1"/>
</dbReference>
<comment type="catalytic activity">
    <reaction evidence="9 11">
        <text>hydrogencarbonate + L-glutamine + 2 ATP + H2O = carbamoyl phosphate + L-glutamate + 2 ADP + phosphate + 2 H(+)</text>
        <dbReference type="Rhea" id="RHEA:18633"/>
        <dbReference type="ChEBI" id="CHEBI:15377"/>
        <dbReference type="ChEBI" id="CHEBI:15378"/>
        <dbReference type="ChEBI" id="CHEBI:17544"/>
        <dbReference type="ChEBI" id="CHEBI:29985"/>
        <dbReference type="ChEBI" id="CHEBI:30616"/>
        <dbReference type="ChEBI" id="CHEBI:43474"/>
        <dbReference type="ChEBI" id="CHEBI:58228"/>
        <dbReference type="ChEBI" id="CHEBI:58359"/>
        <dbReference type="ChEBI" id="CHEBI:456216"/>
        <dbReference type="EC" id="6.3.5.5"/>
    </reaction>
</comment>
<feature type="binding site" evidence="11">
    <location>
        <position position="259"/>
    </location>
    <ligand>
        <name>L-glutamine</name>
        <dbReference type="ChEBI" id="CHEBI:58359"/>
    </ligand>
</feature>
<keyword evidence="11" id="KW-0028">Amino-acid biosynthesis</keyword>
<evidence type="ECO:0000313" key="14">
    <source>
        <dbReference type="Proteomes" id="UP000663859"/>
    </source>
</evidence>